<proteinExistence type="predicted"/>
<protein>
    <submittedName>
        <fullName evidence="1">Uncharacterized protein</fullName>
    </submittedName>
</protein>
<dbReference type="EMBL" id="SGXF01000001">
    <property type="protein sequence ID" value="RZT02920.1"/>
    <property type="molecule type" value="Genomic_DNA"/>
</dbReference>
<dbReference type="Proteomes" id="UP000292927">
    <property type="component" value="Unassembled WGS sequence"/>
</dbReference>
<comment type="caution">
    <text evidence="1">The sequence shown here is derived from an EMBL/GenBank/DDBJ whole genome shotgun (WGS) entry which is preliminary data.</text>
</comment>
<dbReference type="AlphaFoldDB" id="A0A4Q7PUC6"/>
<reference evidence="1 2" key="1">
    <citation type="submission" date="2019-02" db="EMBL/GenBank/DDBJ databases">
        <title>Genomic Encyclopedia of Type Strains, Phase IV (KMG-IV): sequencing the most valuable type-strain genomes for metagenomic binning, comparative biology and taxonomic classification.</title>
        <authorList>
            <person name="Goeker M."/>
        </authorList>
    </citation>
    <scope>NUCLEOTIDE SEQUENCE [LARGE SCALE GENOMIC DNA]</scope>
    <source>
        <strain evidence="1 2">DSM 29486</strain>
    </source>
</reference>
<gene>
    <name evidence="1" type="ORF">EV209_1050</name>
</gene>
<accession>A0A4Q7PUC6</accession>
<sequence length="94" mass="10973">MRDKKNKAFRVVRMLIAKEVDRNDMETHCSQHAMEWGRRPGYAGTPLAPVGYRGRYEEEKKREGWERSIGANREYGYALGRGMIISMPPEEEQL</sequence>
<evidence type="ECO:0000313" key="2">
    <source>
        <dbReference type="Proteomes" id="UP000292927"/>
    </source>
</evidence>
<keyword evidence="2" id="KW-1185">Reference proteome</keyword>
<evidence type="ECO:0000313" key="1">
    <source>
        <dbReference type="EMBL" id="RZT02920.1"/>
    </source>
</evidence>
<dbReference type="RefSeq" id="WP_130433700.1">
    <property type="nucleotide sequence ID" value="NZ_SGXF01000001.1"/>
</dbReference>
<name>A0A4Q7PUC6_9FIRM</name>
<organism evidence="1 2">
    <name type="scientific">Cuneatibacter caecimuris</name>
    <dbReference type="NCBI Taxonomy" id="1796618"/>
    <lineage>
        <taxon>Bacteria</taxon>
        <taxon>Bacillati</taxon>
        <taxon>Bacillota</taxon>
        <taxon>Clostridia</taxon>
        <taxon>Lachnospirales</taxon>
        <taxon>Lachnospiraceae</taxon>
        <taxon>Cuneatibacter</taxon>
    </lineage>
</organism>